<dbReference type="AlphaFoldDB" id="A0A016WIQ0"/>
<comment type="caution">
    <text evidence="1">The sequence shown here is derived from an EMBL/GenBank/DDBJ whole genome shotgun (WGS) entry which is preliminary data.</text>
</comment>
<proteinExistence type="predicted"/>
<evidence type="ECO:0000313" key="1">
    <source>
        <dbReference type="EMBL" id="EYC39142.1"/>
    </source>
</evidence>
<gene>
    <name evidence="1" type="primary">Acey_s0673.g1395</name>
    <name evidence="1" type="ORF">Y032_0673g1395</name>
</gene>
<name>A0A016WIQ0_9BILA</name>
<dbReference type="Proteomes" id="UP000024635">
    <property type="component" value="Unassembled WGS sequence"/>
</dbReference>
<accession>A0A016WIQ0</accession>
<dbReference type="STRING" id="53326.A0A016WIQ0"/>
<protein>
    <recommendedName>
        <fullName evidence="3">Reverse transcriptase domain-containing protein</fullName>
    </recommendedName>
</protein>
<organism evidence="1 2">
    <name type="scientific">Ancylostoma ceylanicum</name>
    <dbReference type="NCBI Taxonomy" id="53326"/>
    <lineage>
        <taxon>Eukaryota</taxon>
        <taxon>Metazoa</taxon>
        <taxon>Ecdysozoa</taxon>
        <taxon>Nematoda</taxon>
        <taxon>Chromadorea</taxon>
        <taxon>Rhabditida</taxon>
        <taxon>Rhabditina</taxon>
        <taxon>Rhabditomorpha</taxon>
        <taxon>Strongyloidea</taxon>
        <taxon>Ancylostomatidae</taxon>
        <taxon>Ancylostomatinae</taxon>
        <taxon>Ancylostoma</taxon>
    </lineage>
</organism>
<dbReference type="OrthoDB" id="5847305at2759"/>
<reference evidence="2" key="1">
    <citation type="journal article" date="2015" name="Nat. Genet.">
        <title>The genome and transcriptome of the zoonotic hookworm Ancylostoma ceylanicum identify infection-specific gene families.</title>
        <authorList>
            <person name="Schwarz E.M."/>
            <person name="Hu Y."/>
            <person name="Antoshechkin I."/>
            <person name="Miller M.M."/>
            <person name="Sternberg P.W."/>
            <person name="Aroian R.V."/>
        </authorList>
    </citation>
    <scope>NUCLEOTIDE SEQUENCE</scope>
    <source>
        <strain evidence="2">HY135</strain>
    </source>
</reference>
<evidence type="ECO:0008006" key="3">
    <source>
        <dbReference type="Google" id="ProtNLM"/>
    </source>
</evidence>
<evidence type="ECO:0000313" key="2">
    <source>
        <dbReference type="Proteomes" id="UP000024635"/>
    </source>
</evidence>
<sequence>MKPGEATGSDDVAAELWKSRHWNSAEWLTAFFNKVVEETPMNWQRSTTIPIWNRKYNPVGCANYRPIRLMSHSMKIRTHYRPPSPRHHSSFDERV</sequence>
<keyword evidence="2" id="KW-1185">Reference proteome</keyword>
<dbReference type="EMBL" id="JARK01000273">
    <property type="protein sequence ID" value="EYC39142.1"/>
    <property type="molecule type" value="Genomic_DNA"/>
</dbReference>